<comment type="caution">
    <text evidence="4">The sequence shown here is derived from an EMBL/GenBank/DDBJ whole genome shotgun (WGS) entry which is preliminary data.</text>
</comment>
<organism evidence="4 5">
    <name type="scientific">Roseibium hamelinense</name>
    <dbReference type="NCBI Taxonomy" id="150831"/>
    <lineage>
        <taxon>Bacteria</taxon>
        <taxon>Pseudomonadati</taxon>
        <taxon>Pseudomonadota</taxon>
        <taxon>Alphaproteobacteria</taxon>
        <taxon>Hyphomicrobiales</taxon>
        <taxon>Stappiaceae</taxon>
        <taxon>Roseibium</taxon>
    </lineage>
</organism>
<evidence type="ECO:0000313" key="4">
    <source>
        <dbReference type="EMBL" id="TWI93359.1"/>
    </source>
</evidence>
<name>A0A562TI32_9HYPH</name>
<dbReference type="AlphaFoldDB" id="A0A562TI32"/>
<accession>A0A562TI32</accession>
<sequence length="248" mass="27937">MQKASVLAHCMMCLLLLTSCAKAEDRRLIITAFEAPPYIYLDEADTPQGLLVKVVSAASTASGVPVEFRITVWPRAQLETQVGRADLIFPVVYTREREAWLDYPSTPITRFEMKIFAHKDAPFTFTGNPEQLHGLTIGKIARGRMHPNFRKLEDSGKARVEGRETVSELLRGTALKRLDAFVAPHLVAIWKANHLGITDVREFPDPIGVSDIYLTLSKNAANRDLWQKLRDHLPSLQNAEEQFIADMR</sequence>
<dbReference type="RefSeq" id="WP_145340822.1">
    <property type="nucleotide sequence ID" value="NZ_SMLY01000059.1"/>
</dbReference>
<dbReference type="PANTHER" id="PTHR35936:SF25">
    <property type="entry name" value="ABC TRANSPORTER SUBSTRATE-BINDING PROTEIN"/>
    <property type="match status" value="1"/>
</dbReference>
<reference evidence="4 5" key="1">
    <citation type="submission" date="2019-07" db="EMBL/GenBank/DDBJ databases">
        <title>Genomic Encyclopedia of Archaeal and Bacterial Type Strains, Phase II (KMG-II): from individual species to whole genera.</title>
        <authorList>
            <person name="Goeker M."/>
        </authorList>
    </citation>
    <scope>NUCLEOTIDE SEQUENCE [LARGE SCALE GENOMIC DNA]</scope>
    <source>
        <strain evidence="4 5">ATCC BAA-252</strain>
    </source>
</reference>
<proteinExistence type="predicted"/>
<keyword evidence="1 2" id="KW-0732">Signal</keyword>
<feature type="domain" description="Solute-binding protein family 3/N-terminal" evidence="3">
    <location>
        <begin position="31"/>
        <end position="247"/>
    </location>
</feature>
<protein>
    <submittedName>
        <fullName evidence="4">ABC-type amino acid transport substrate-binding protein</fullName>
    </submittedName>
</protein>
<dbReference type="SUPFAM" id="SSF53850">
    <property type="entry name" value="Periplasmic binding protein-like II"/>
    <property type="match status" value="1"/>
</dbReference>
<dbReference type="PANTHER" id="PTHR35936">
    <property type="entry name" value="MEMBRANE-BOUND LYTIC MUREIN TRANSGLYCOSYLASE F"/>
    <property type="match status" value="1"/>
</dbReference>
<evidence type="ECO:0000256" key="1">
    <source>
        <dbReference type="ARBA" id="ARBA00022729"/>
    </source>
</evidence>
<keyword evidence="5" id="KW-1185">Reference proteome</keyword>
<dbReference type="Gene3D" id="3.40.190.10">
    <property type="entry name" value="Periplasmic binding protein-like II"/>
    <property type="match status" value="2"/>
</dbReference>
<feature type="chain" id="PRO_5022134060" evidence="2">
    <location>
        <begin position="24"/>
        <end position="248"/>
    </location>
</feature>
<evidence type="ECO:0000313" key="5">
    <source>
        <dbReference type="Proteomes" id="UP000320593"/>
    </source>
</evidence>
<dbReference type="Proteomes" id="UP000320593">
    <property type="component" value="Unassembled WGS sequence"/>
</dbReference>
<evidence type="ECO:0000259" key="3">
    <source>
        <dbReference type="Pfam" id="PF00497"/>
    </source>
</evidence>
<dbReference type="EMBL" id="VLLF01000001">
    <property type="protein sequence ID" value="TWI93359.1"/>
    <property type="molecule type" value="Genomic_DNA"/>
</dbReference>
<dbReference type="OrthoDB" id="6192933at2"/>
<gene>
    <name evidence="4" type="ORF">JM93_00915</name>
</gene>
<dbReference type="InterPro" id="IPR001638">
    <property type="entry name" value="Solute-binding_3/MltF_N"/>
</dbReference>
<feature type="signal peptide" evidence="2">
    <location>
        <begin position="1"/>
        <end position="23"/>
    </location>
</feature>
<dbReference type="PROSITE" id="PS51257">
    <property type="entry name" value="PROKAR_LIPOPROTEIN"/>
    <property type="match status" value="1"/>
</dbReference>
<evidence type="ECO:0000256" key="2">
    <source>
        <dbReference type="SAM" id="SignalP"/>
    </source>
</evidence>
<dbReference type="Pfam" id="PF00497">
    <property type="entry name" value="SBP_bac_3"/>
    <property type="match status" value="1"/>
</dbReference>